<name>A0A199UG83_ANACO</name>
<dbReference type="GO" id="GO:0005737">
    <property type="term" value="C:cytoplasm"/>
    <property type="evidence" value="ECO:0007669"/>
    <property type="project" value="TreeGrafter"/>
</dbReference>
<organism evidence="2 3">
    <name type="scientific">Ananas comosus</name>
    <name type="common">Pineapple</name>
    <name type="synonym">Ananas ananas</name>
    <dbReference type="NCBI Taxonomy" id="4615"/>
    <lineage>
        <taxon>Eukaryota</taxon>
        <taxon>Viridiplantae</taxon>
        <taxon>Streptophyta</taxon>
        <taxon>Embryophyta</taxon>
        <taxon>Tracheophyta</taxon>
        <taxon>Spermatophyta</taxon>
        <taxon>Magnoliopsida</taxon>
        <taxon>Liliopsida</taxon>
        <taxon>Poales</taxon>
        <taxon>Bromeliaceae</taxon>
        <taxon>Bromelioideae</taxon>
        <taxon>Ananas</taxon>
    </lineage>
</organism>
<dbReference type="InterPro" id="IPR057566">
    <property type="entry name" value="TPR_TTI1_N"/>
</dbReference>
<dbReference type="STRING" id="4615.A0A199UG83"/>
<dbReference type="PANTHER" id="PTHR18460:SF3">
    <property type="entry name" value="TELO2-INTERACTING PROTEIN 1 HOMOLOG"/>
    <property type="match status" value="1"/>
</dbReference>
<sequence length="200" mass="22255">MEEPYTETLDSVFTRLNLYSIDLLELLRNPKQKSASFLPEMADLLRRTPPEALQSCFDYTLFPLLLLLDAAVECRKEKKVDSGESLGALEISDRVAEGVLMCIEALLNKCHLGSVDQMVMLLKKLSYGAMLSPLEASEEFRGGIIRCLRAMLLRLQQCSNSQGLHHPTPNALGVGLWPVALGLPKRSVAWTKIPSQQSKI</sequence>
<protein>
    <recommendedName>
        <fullName evidence="1">TTI1 N-terminal TPR domain-containing protein</fullName>
    </recommendedName>
</protein>
<proteinExistence type="predicted"/>
<dbReference type="PANTHER" id="PTHR18460">
    <property type="entry name" value="TEL2 INTERACTING PROTEIN 1 TTI1 FAMILY MEMBER"/>
    <property type="match status" value="1"/>
</dbReference>
<comment type="caution">
    <text evidence="2">The sequence shown here is derived from an EMBL/GenBank/DDBJ whole genome shotgun (WGS) entry which is preliminary data.</text>
</comment>
<dbReference type="Pfam" id="PF24173">
    <property type="entry name" value="TPR_TTI1_N"/>
    <property type="match status" value="1"/>
</dbReference>
<dbReference type="InterPro" id="IPR052587">
    <property type="entry name" value="TELO2-interacting_protein_1"/>
</dbReference>
<evidence type="ECO:0000259" key="1">
    <source>
        <dbReference type="Pfam" id="PF24173"/>
    </source>
</evidence>
<gene>
    <name evidence="2" type="ORF">ACMD2_22250</name>
</gene>
<evidence type="ECO:0000313" key="2">
    <source>
        <dbReference type="EMBL" id="OAY63758.1"/>
    </source>
</evidence>
<accession>A0A199UG83</accession>
<evidence type="ECO:0000313" key="3">
    <source>
        <dbReference type="Proteomes" id="UP000092600"/>
    </source>
</evidence>
<reference evidence="2 3" key="1">
    <citation type="journal article" date="2016" name="DNA Res.">
        <title>The draft genome of MD-2 pineapple using hybrid error correction of long reads.</title>
        <authorList>
            <person name="Redwan R.M."/>
            <person name="Saidin A."/>
            <person name="Kumar S.V."/>
        </authorList>
    </citation>
    <scope>NUCLEOTIDE SEQUENCE [LARGE SCALE GENOMIC DNA]</scope>
    <source>
        <strain evidence="3">cv. MD2</strain>
        <tissue evidence="2">Leaf</tissue>
    </source>
</reference>
<feature type="domain" description="TTI1 N-terminal TPR" evidence="1">
    <location>
        <begin position="27"/>
        <end position="158"/>
    </location>
</feature>
<dbReference type="Proteomes" id="UP000092600">
    <property type="component" value="Unassembled WGS sequence"/>
</dbReference>
<dbReference type="EMBL" id="LSRQ01008315">
    <property type="protein sequence ID" value="OAY63758.1"/>
    <property type="molecule type" value="Genomic_DNA"/>
</dbReference>
<dbReference type="AlphaFoldDB" id="A0A199UG83"/>